<dbReference type="SUPFAM" id="SSF56601">
    <property type="entry name" value="beta-lactamase/transpeptidase-like"/>
    <property type="match status" value="1"/>
</dbReference>
<evidence type="ECO:0000259" key="2">
    <source>
        <dbReference type="Pfam" id="PF00144"/>
    </source>
</evidence>
<protein>
    <submittedName>
        <fullName evidence="3">Beta-lactamase family protein</fullName>
    </submittedName>
</protein>
<dbReference type="InterPro" id="IPR050491">
    <property type="entry name" value="AmpC-like"/>
</dbReference>
<dbReference type="Gene3D" id="3.40.710.10">
    <property type="entry name" value="DD-peptidase/beta-lactamase superfamily"/>
    <property type="match status" value="1"/>
</dbReference>
<keyword evidence="1" id="KW-0732">Signal</keyword>
<comment type="caution">
    <text evidence="3">The sequence shown here is derived from an EMBL/GenBank/DDBJ whole genome shotgun (WGS) entry which is preliminary data.</text>
</comment>
<feature type="signal peptide" evidence="1">
    <location>
        <begin position="1"/>
        <end position="20"/>
    </location>
</feature>
<name>A0ABT3A7T9_9ALTE</name>
<feature type="chain" id="PRO_5046781716" evidence="1">
    <location>
        <begin position="21"/>
        <end position="371"/>
    </location>
</feature>
<dbReference type="Proteomes" id="UP001652504">
    <property type="component" value="Unassembled WGS sequence"/>
</dbReference>
<dbReference type="RefSeq" id="WP_263711581.1">
    <property type="nucleotide sequence ID" value="NZ_JAOWKX010000003.1"/>
</dbReference>
<dbReference type="Pfam" id="PF00144">
    <property type="entry name" value="Beta-lactamase"/>
    <property type="match status" value="1"/>
</dbReference>
<sequence>MYKHIIGCLLVLLVPFSGFAAYPTCDALTHLTLSTPKGNMTIKERMHDLGINGLSVALVKDFSVACTFAAGNKDTRNRHVDPSTLFQVASISKPITALAVLKLAEEGQIELTNSPNKYLTRWKLEPSNTGNTHVAITDVLNHTAGINVPSFAGYAVGTPLPTTEQILNGESPSNSPKVNITSAPKQQYQYSGGGYTVLEMLIEDVSKQSFTDYVEASILKPLGMHSSHFAQPLDSDLKEQIALGSSGRLPESGGYFNYPELAAAGMWSNAADVARLVVGIQTSAKQGMKGILTPETTKKMLTPFEDSMSGLGLVIDDMYFSHTGHNNGYVSMMLGHDSAGYGIAVLTSAEQPAIISEIIVAIGKAEKWEDF</sequence>
<proteinExistence type="predicted"/>
<evidence type="ECO:0000313" key="4">
    <source>
        <dbReference type="Proteomes" id="UP001652504"/>
    </source>
</evidence>
<evidence type="ECO:0000256" key="1">
    <source>
        <dbReference type="SAM" id="SignalP"/>
    </source>
</evidence>
<reference evidence="3 4" key="1">
    <citation type="submission" date="2022-10" db="EMBL/GenBank/DDBJ databases">
        <title>Aestuariibacter sp. AA17 isolated from Montipora capitata coral fragment.</title>
        <authorList>
            <person name="Emsley S.A."/>
            <person name="Pfannmuller K.M."/>
            <person name="Loughran R.M."/>
            <person name="Shlafstein M."/>
            <person name="Papke E."/>
            <person name="Saw J.H."/>
            <person name="Ushijima B."/>
            <person name="Videau P."/>
        </authorList>
    </citation>
    <scope>NUCLEOTIDE SEQUENCE [LARGE SCALE GENOMIC DNA]</scope>
    <source>
        <strain evidence="3 4">AA17</strain>
    </source>
</reference>
<evidence type="ECO:0000313" key="3">
    <source>
        <dbReference type="EMBL" id="MCV2884347.1"/>
    </source>
</evidence>
<feature type="domain" description="Beta-lactamase-related" evidence="2">
    <location>
        <begin position="41"/>
        <end position="352"/>
    </location>
</feature>
<dbReference type="PANTHER" id="PTHR46825">
    <property type="entry name" value="D-ALANYL-D-ALANINE-CARBOXYPEPTIDASE/ENDOPEPTIDASE AMPH"/>
    <property type="match status" value="1"/>
</dbReference>
<dbReference type="InterPro" id="IPR001466">
    <property type="entry name" value="Beta-lactam-related"/>
</dbReference>
<dbReference type="PANTHER" id="PTHR46825:SF12">
    <property type="entry name" value="PENICILLIN-BINDING PROTEIN 4"/>
    <property type="match status" value="1"/>
</dbReference>
<dbReference type="EMBL" id="JAOWKX010000003">
    <property type="protein sequence ID" value="MCV2884347.1"/>
    <property type="molecule type" value="Genomic_DNA"/>
</dbReference>
<dbReference type="InterPro" id="IPR012338">
    <property type="entry name" value="Beta-lactam/transpept-like"/>
</dbReference>
<accession>A0ABT3A7T9</accession>
<gene>
    <name evidence="3" type="ORF">OE749_06535</name>
</gene>
<keyword evidence="4" id="KW-1185">Reference proteome</keyword>
<organism evidence="3 4">
    <name type="scientific">Fluctibacter corallii</name>
    <dbReference type="NCBI Taxonomy" id="2984329"/>
    <lineage>
        <taxon>Bacteria</taxon>
        <taxon>Pseudomonadati</taxon>
        <taxon>Pseudomonadota</taxon>
        <taxon>Gammaproteobacteria</taxon>
        <taxon>Alteromonadales</taxon>
        <taxon>Alteromonadaceae</taxon>
        <taxon>Fluctibacter</taxon>
    </lineage>
</organism>